<gene>
    <name evidence="3" type="ORF">C5Y83_23300</name>
</gene>
<evidence type="ECO:0000313" key="4">
    <source>
        <dbReference type="Proteomes" id="UP000238322"/>
    </source>
</evidence>
<dbReference type="Proteomes" id="UP000238322">
    <property type="component" value="Unassembled WGS sequence"/>
</dbReference>
<feature type="chain" id="PRO_5015755151" description="3-keto-alpha-glucoside-1,2-lyase/3-keto-2-hydroxy-glucal hydratase domain-containing protein" evidence="1">
    <location>
        <begin position="24"/>
        <end position="244"/>
    </location>
</feature>
<accession>A0A2S8FDR3</accession>
<organism evidence="3 4">
    <name type="scientific">Blastopirellula marina</name>
    <dbReference type="NCBI Taxonomy" id="124"/>
    <lineage>
        <taxon>Bacteria</taxon>
        <taxon>Pseudomonadati</taxon>
        <taxon>Planctomycetota</taxon>
        <taxon>Planctomycetia</taxon>
        <taxon>Pirellulales</taxon>
        <taxon>Pirellulaceae</taxon>
        <taxon>Blastopirellula</taxon>
    </lineage>
</organism>
<evidence type="ECO:0000259" key="2">
    <source>
        <dbReference type="Pfam" id="PF06439"/>
    </source>
</evidence>
<dbReference type="OrthoDB" id="256709at2"/>
<evidence type="ECO:0000256" key="1">
    <source>
        <dbReference type="SAM" id="SignalP"/>
    </source>
</evidence>
<dbReference type="GO" id="GO:0016787">
    <property type="term" value="F:hydrolase activity"/>
    <property type="evidence" value="ECO:0007669"/>
    <property type="project" value="InterPro"/>
</dbReference>
<keyword evidence="1" id="KW-0732">Signal</keyword>
<feature type="signal peptide" evidence="1">
    <location>
        <begin position="1"/>
        <end position="23"/>
    </location>
</feature>
<protein>
    <recommendedName>
        <fullName evidence="2">3-keto-alpha-glucoside-1,2-lyase/3-keto-2-hydroxy-glucal hydratase domain-containing protein</fullName>
    </recommendedName>
</protein>
<dbReference type="AlphaFoldDB" id="A0A2S8FDR3"/>
<proteinExistence type="predicted"/>
<dbReference type="Gene3D" id="2.60.120.560">
    <property type="entry name" value="Exo-inulinase, domain 1"/>
    <property type="match status" value="1"/>
</dbReference>
<dbReference type="Pfam" id="PF06439">
    <property type="entry name" value="3keto-disac_hyd"/>
    <property type="match status" value="1"/>
</dbReference>
<dbReference type="SUPFAM" id="SSF49899">
    <property type="entry name" value="Concanavalin A-like lectins/glucanases"/>
    <property type="match status" value="1"/>
</dbReference>
<dbReference type="RefSeq" id="WP_105332201.1">
    <property type="nucleotide sequence ID" value="NZ_PUHY01000014.1"/>
</dbReference>
<dbReference type="InterPro" id="IPR013320">
    <property type="entry name" value="ConA-like_dom_sf"/>
</dbReference>
<sequence length="244" mass="27038">MLHFPVTLIVLGLTVLFTSPLFAADVPTPELCELQFEDAFERDEPTPGKEEVGGGWTTNSRWRAAGNQQVDLVDGAIHITRYPSADHGVAVFHPVDFQDGTVQLRFKLDKGDQLGVDFADKELKTVHAGHLCVARVSLNKLVINDSKTGRMDLKNREKLQAGDKSPELMKLLQTKTASFPVQLKPNTWHDLQITITGDTMTVSIDGKEAGQLKSPGIAHPTKRHISLAVNKEAWVDDVKIWKKK</sequence>
<dbReference type="EMBL" id="PUHY01000014">
    <property type="protein sequence ID" value="PQO30296.1"/>
    <property type="molecule type" value="Genomic_DNA"/>
</dbReference>
<evidence type="ECO:0000313" key="3">
    <source>
        <dbReference type="EMBL" id="PQO30296.1"/>
    </source>
</evidence>
<name>A0A2S8FDR3_9BACT</name>
<feature type="domain" description="3-keto-alpha-glucoside-1,2-lyase/3-keto-2-hydroxy-glucal hydratase" evidence="2">
    <location>
        <begin position="55"/>
        <end position="240"/>
    </location>
</feature>
<dbReference type="InterPro" id="IPR010496">
    <property type="entry name" value="AL/BT2_dom"/>
</dbReference>
<comment type="caution">
    <text evidence="3">The sequence shown here is derived from an EMBL/GenBank/DDBJ whole genome shotgun (WGS) entry which is preliminary data.</text>
</comment>
<reference evidence="3 4" key="1">
    <citation type="submission" date="2018-02" db="EMBL/GenBank/DDBJ databases">
        <title>Comparative genomes isolates from brazilian mangrove.</title>
        <authorList>
            <person name="Araujo J.E."/>
            <person name="Taketani R.G."/>
            <person name="Silva M.C.P."/>
            <person name="Loureco M.V."/>
            <person name="Andreote F.D."/>
        </authorList>
    </citation>
    <scope>NUCLEOTIDE SEQUENCE [LARGE SCALE GENOMIC DNA]</scope>
    <source>
        <strain evidence="3 4">Hex-1 MGV</strain>
    </source>
</reference>